<organism evidence="4 5">
    <name type="scientific">Pseudomonas lactucae</name>
    <dbReference type="NCBI Taxonomy" id="2813360"/>
    <lineage>
        <taxon>Bacteria</taxon>
        <taxon>Pseudomonadati</taxon>
        <taxon>Pseudomonadota</taxon>
        <taxon>Gammaproteobacteria</taxon>
        <taxon>Pseudomonadales</taxon>
        <taxon>Pseudomonadaceae</taxon>
        <taxon>Pseudomonas</taxon>
    </lineage>
</organism>
<feature type="domain" description="HTH tetR-type" evidence="3">
    <location>
        <begin position="22"/>
        <end position="82"/>
    </location>
</feature>
<reference evidence="4 5" key="2">
    <citation type="journal article" date="2023" name="Plant Pathol.">
        <title>Dismantling and reorganizing Pseudomonas marginalis sensu#lato.</title>
        <authorList>
            <person name="Sawada H."/>
            <person name="Fujikawa T."/>
            <person name="Satou M."/>
        </authorList>
    </citation>
    <scope>NUCLEOTIDE SEQUENCE [LARGE SCALE GENOMIC DNA]</scope>
    <source>
        <strain evidence="4 5">MAFF 301381</strain>
    </source>
</reference>
<evidence type="ECO:0000259" key="3">
    <source>
        <dbReference type="PROSITE" id="PS50977"/>
    </source>
</evidence>
<dbReference type="AlphaFoldDB" id="A0A9X0YB80"/>
<reference evidence="4 5" key="1">
    <citation type="journal article" date="2021" name="Int. J. Syst. Evol. Microbiol.">
        <title>Pseudomonas lactucae sp. nov., a pathogen causing bacterial rot of lettuce in Japan.</title>
        <authorList>
            <person name="Sawada H."/>
            <person name="Fujikawa T."/>
            <person name="Satou M."/>
        </authorList>
    </citation>
    <scope>NUCLEOTIDE SEQUENCE [LARGE SCALE GENOMIC DNA]</scope>
    <source>
        <strain evidence="4 5">MAFF 301381</strain>
    </source>
</reference>
<dbReference type="PANTHER" id="PTHR30055:SF226">
    <property type="entry name" value="HTH-TYPE TRANSCRIPTIONAL REGULATOR PKSA"/>
    <property type="match status" value="1"/>
</dbReference>
<dbReference type="InterPro" id="IPR023772">
    <property type="entry name" value="DNA-bd_HTH_TetR-type_CS"/>
</dbReference>
<dbReference type="InterPro" id="IPR050109">
    <property type="entry name" value="HTH-type_TetR-like_transc_reg"/>
</dbReference>
<dbReference type="Pfam" id="PF17918">
    <property type="entry name" value="TetR_C_15"/>
    <property type="match status" value="1"/>
</dbReference>
<dbReference type="RefSeq" id="WP_205489445.1">
    <property type="nucleotide sequence ID" value="NZ_JAFHKI010000024.1"/>
</dbReference>
<dbReference type="GO" id="GO:0000976">
    <property type="term" value="F:transcription cis-regulatory region binding"/>
    <property type="evidence" value="ECO:0007669"/>
    <property type="project" value="TreeGrafter"/>
</dbReference>
<dbReference type="PROSITE" id="PS50977">
    <property type="entry name" value="HTH_TETR_2"/>
    <property type="match status" value="1"/>
</dbReference>
<evidence type="ECO:0000256" key="1">
    <source>
        <dbReference type="ARBA" id="ARBA00023125"/>
    </source>
</evidence>
<dbReference type="EMBL" id="JAFHKJ010000028">
    <property type="protein sequence ID" value="MBN2975776.1"/>
    <property type="molecule type" value="Genomic_DNA"/>
</dbReference>
<dbReference type="GO" id="GO:0003700">
    <property type="term" value="F:DNA-binding transcription factor activity"/>
    <property type="evidence" value="ECO:0007669"/>
    <property type="project" value="TreeGrafter"/>
</dbReference>
<dbReference type="InterPro" id="IPR041669">
    <property type="entry name" value="TetR_C_15"/>
</dbReference>
<dbReference type="PROSITE" id="PS01081">
    <property type="entry name" value="HTH_TETR_1"/>
    <property type="match status" value="1"/>
</dbReference>
<dbReference type="InterPro" id="IPR001647">
    <property type="entry name" value="HTH_TetR"/>
</dbReference>
<sequence>MATNSRAACTTARKVPVQERSRRTVEAILQAASQVLVRCGYERATTGAIAERAGVSIGTLYQYFPNKESLVASVIEGHFREVLAVVESALQTHCDSSLDVFLLAIIRSSLDAHRLQPELHKVLIEQVPRVGLYEQAIELSEKLSFLLQEHLAKHFPQLATSQLQMLAFIIETTVEALTHRAVIECPQWLSSGDLEAEAFALLAPYLRHTVNRSHPRRLR</sequence>
<dbReference type="Pfam" id="PF00440">
    <property type="entry name" value="TetR_N"/>
    <property type="match status" value="1"/>
</dbReference>
<name>A0A9X0YB80_9PSED</name>
<evidence type="ECO:0000256" key="2">
    <source>
        <dbReference type="PROSITE-ProRule" id="PRU00335"/>
    </source>
</evidence>
<dbReference type="PRINTS" id="PR00455">
    <property type="entry name" value="HTHTETR"/>
</dbReference>
<evidence type="ECO:0000313" key="4">
    <source>
        <dbReference type="EMBL" id="MBN2975776.1"/>
    </source>
</evidence>
<keyword evidence="5" id="KW-1185">Reference proteome</keyword>
<accession>A0A9X0YB80</accession>
<dbReference type="InterPro" id="IPR009057">
    <property type="entry name" value="Homeodomain-like_sf"/>
</dbReference>
<dbReference type="Proteomes" id="UP001154860">
    <property type="component" value="Unassembled WGS sequence"/>
</dbReference>
<protein>
    <submittedName>
        <fullName evidence="4">TetR/AcrR family transcriptional regulator</fullName>
    </submittedName>
</protein>
<dbReference type="Gene3D" id="1.10.357.10">
    <property type="entry name" value="Tetracycline Repressor, domain 2"/>
    <property type="match status" value="1"/>
</dbReference>
<dbReference type="PANTHER" id="PTHR30055">
    <property type="entry name" value="HTH-TYPE TRANSCRIPTIONAL REGULATOR RUTR"/>
    <property type="match status" value="1"/>
</dbReference>
<dbReference type="SUPFAM" id="SSF46689">
    <property type="entry name" value="Homeodomain-like"/>
    <property type="match status" value="1"/>
</dbReference>
<gene>
    <name evidence="4" type="ORF">JWR99_07190</name>
</gene>
<feature type="DNA-binding region" description="H-T-H motif" evidence="2">
    <location>
        <begin position="45"/>
        <end position="64"/>
    </location>
</feature>
<proteinExistence type="predicted"/>
<comment type="caution">
    <text evidence="4">The sequence shown here is derived from an EMBL/GenBank/DDBJ whole genome shotgun (WGS) entry which is preliminary data.</text>
</comment>
<keyword evidence="1 2" id="KW-0238">DNA-binding</keyword>
<evidence type="ECO:0000313" key="5">
    <source>
        <dbReference type="Proteomes" id="UP001154860"/>
    </source>
</evidence>